<evidence type="ECO:0000313" key="1">
    <source>
        <dbReference type="EMBL" id="KFM70787.1"/>
    </source>
</evidence>
<gene>
    <name evidence="1" type="ORF">X975_19688</name>
</gene>
<dbReference type="InterPro" id="IPR052030">
    <property type="entry name" value="Peptidase_M20/M20A_hydrolases"/>
</dbReference>
<dbReference type="Proteomes" id="UP000054359">
    <property type="component" value="Unassembled WGS sequence"/>
</dbReference>
<accession>A0A087U098</accession>
<dbReference type="STRING" id="407821.A0A087U098"/>
<evidence type="ECO:0000313" key="2">
    <source>
        <dbReference type="Proteomes" id="UP000054359"/>
    </source>
</evidence>
<organism evidence="1 2">
    <name type="scientific">Stegodyphus mimosarum</name>
    <name type="common">African social velvet spider</name>
    <dbReference type="NCBI Taxonomy" id="407821"/>
    <lineage>
        <taxon>Eukaryota</taxon>
        <taxon>Metazoa</taxon>
        <taxon>Ecdysozoa</taxon>
        <taxon>Arthropoda</taxon>
        <taxon>Chelicerata</taxon>
        <taxon>Arachnida</taxon>
        <taxon>Araneae</taxon>
        <taxon>Araneomorphae</taxon>
        <taxon>Entelegynae</taxon>
        <taxon>Eresoidea</taxon>
        <taxon>Eresidae</taxon>
        <taxon>Stegodyphus</taxon>
    </lineage>
</organism>
<dbReference type="OrthoDB" id="6119954at2759"/>
<reference evidence="1 2" key="1">
    <citation type="submission" date="2013-11" db="EMBL/GenBank/DDBJ databases">
        <title>Genome sequencing of Stegodyphus mimosarum.</title>
        <authorList>
            <person name="Bechsgaard J."/>
        </authorList>
    </citation>
    <scope>NUCLEOTIDE SEQUENCE [LARGE SCALE GENOMIC DNA]</scope>
</reference>
<dbReference type="Gene3D" id="3.40.630.10">
    <property type="entry name" value="Zn peptidases"/>
    <property type="match status" value="1"/>
</dbReference>
<feature type="non-terminal residue" evidence="1">
    <location>
        <position position="111"/>
    </location>
</feature>
<dbReference type="PANTHER" id="PTHR30575">
    <property type="entry name" value="PEPTIDASE M20"/>
    <property type="match status" value="1"/>
</dbReference>
<proteinExistence type="predicted"/>
<sequence>MSFCYRAPTRKEIYSLKKMLEKCIEAAASISGCSYICDFHEEEDKNECKGMIHNNTVAEVFGMHAKSLGVLFRDFDPRFTESAVSTDMGNVSHVVPSIHPEYSIGAAPHVN</sequence>
<protein>
    <submittedName>
        <fullName evidence="1">Peptidase M20 domain-containing protein 2</fullName>
    </submittedName>
</protein>
<dbReference type="AlphaFoldDB" id="A0A087U098"/>
<keyword evidence="2" id="KW-1185">Reference proteome</keyword>
<name>A0A087U098_STEMI</name>
<dbReference type="EMBL" id="KK117555">
    <property type="protein sequence ID" value="KFM70787.1"/>
    <property type="molecule type" value="Genomic_DNA"/>
</dbReference>
<dbReference type="GO" id="GO:0016805">
    <property type="term" value="F:dipeptidase activity"/>
    <property type="evidence" value="ECO:0007669"/>
    <property type="project" value="TreeGrafter"/>
</dbReference>
<dbReference type="PANTHER" id="PTHR30575:SF0">
    <property type="entry name" value="XAA-ARG DIPEPTIDASE"/>
    <property type="match status" value="1"/>
</dbReference>